<evidence type="ECO:0000313" key="1">
    <source>
        <dbReference type="EMBL" id="PTB19808.1"/>
    </source>
</evidence>
<gene>
    <name evidence="1" type="ORF">C9I57_15505</name>
</gene>
<dbReference type="AlphaFoldDB" id="A0A2T3XTG6"/>
<name>A0A2T3XTG6_9BURK</name>
<evidence type="ECO:0000313" key="2">
    <source>
        <dbReference type="Proteomes" id="UP000240638"/>
    </source>
</evidence>
<proteinExistence type="predicted"/>
<dbReference type="EMBL" id="PYUC01000007">
    <property type="protein sequence ID" value="PTB19808.1"/>
    <property type="molecule type" value="Genomic_DNA"/>
</dbReference>
<dbReference type="RefSeq" id="WP_107151547.1">
    <property type="nucleotide sequence ID" value="NZ_PYUC01000007.1"/>
</dbReference>
<dbReference type="Pfam" id="PF05973">
    <property type="entry name" value="Gp49"/>
    <property type="match status" value="1"/>
</dbReference>
<sequence>MRHQWKFSFHDAFDAEFDLLPEAVQDELLATAKAVQRLGPDAGRPHVGTLHNPRHPNMKELRFKVNNGAEIWRAAFAFGPDRHPVLLVAGSKQGKSEQQFYSDLLKLANKRFDEHLKSLQAASAVLQNGMQSR</sequence>
<organism evidence="1 2">
    <name type="scientific">Trinickia symbiotica</name>
    <dbReference type="NCBI Taxonomy" id="863227"/>
    <lineage>
        <taxon>Bacteria</taxon>
        <taxon>Pseudomonadati</taxon>
        <taxon>Pseudomonadota</taxon>
        <taxon>Betaproteobacteria</taxon>
        <taxon>Burkholderiales</taxon>
        <taxon>Burkholderiaceae</taxon>
        <taxon>Trinickia</taxon>
    </lineage>
</organism>
<dbReference type="InterPro" id="IPR009241">
    <property type="entry name" value="HigB-like"/>
</dbReference>
<protein>
    <submittedName>
        <fullName evidence="1">Addiction module toxin RelE</fullName>
    </submittedName>
</protein>
<accession>A0A2T3XTG6</accession>
<dbReference type="Proteomes" id="UP000240638">
    <property type="component" value="Unassembled WGS sequence"/>
</dbReference>
<reference evidence="1 2" key="1">
    <citation type="submission" date="2018-03" db="EMBL/GenBank/DDBJ databases">
        <title>Whole genome analyses suggest that Burkholderia sensu lato contains two further novel genera in the rhizoxinica-symbiotica group Mycetohabitans gen. nov., and Trinickia gen. nov.: implications for the evolution of diazotrophy and nodulation in the Burkholderiaceae.</title>
        <authorList>
            <person name="Estrada De Los Santos P."/>
            <person name="Palmer M."/>
            <person name="Chavez-Ramirez B."/>
            <person name="Steenkamp E.T."/>
            <person name="Hirsch A.M."/>
            <person name="Manyaka P."/>
            <person name="Maluk M."/>
            <person name="Lafos M."/>
            <person name="Crook M."/>
            <person name="Gross E."/>
            <person name="Simon M.F."/>
            <person name="Bueno Dos Reis Junior F."/>
            <person name="Poole P.S."/>
            <person name="Venter S.N."/>
            <person name="James E.K."/>
        </authorList>
    </citation>
    <scope>NUCLEOTIDE SEQUENCE [LARGE SCALE GENOMIC DNA]</scope>
    <source>
        <strain evidence="1 2">JPY-366</strain>
    </source>
</reference>
<comment type="caution">
    <text evidence="1">The sequence shown here is derived from an EMBL/GenBank/DDBJ whole genome shotgun (WGS) entry which is preliminary data.</text>
</comment>